<sequence length="312" mass="31613">MLRRIAPAVLTVAVSAAVLTGCSSTGPVEVNRGDCAPMLGAGALSDGVVVLGGFGTAPEVSISKQTEITTSQRSIVDSSGVKAGAKVAGNGSIASVNFAFYDQGTGEKLFESAGFGGQNTTKEFFMVSEETMNPLTAAVQCAAPGERVVLALSPQDALPLRQDLGGTPESALVAVMDVEGVSGLKASGKKRGLPNGFPAVVTDENGVPGVVLPPRDAPVGLTTGVRIEGSGEKVTAENRVLVQTLVVSWDGSVLTNTWAGTGPQLLPKQAESEAQGLAFRGELNGKKVGSQVVITEGGDNARVIVLDIIAAG</sequence>
<protein>
    <recommendedName>
        <fullName evidence="4">Peptidylprolyl isomerase</fullName>
    </recommendedName>
</protein>
<keyword evidence="1" id="KW-0732">Signal</keyword>
<reference evidence="2 3" key="1">
    <citation type="submission" date="2019-06" db="EMBL/GenBank/DDBJ databases">
        <title>Sequencing the genomes of 1000 actinobacteria strains.</title>
        <authorList>
            <person name="Klenk H.-P."/>
        </authorList>
    </citation>
    <scope>NUCLEOTIDE SEQUENCE [LARGE SCALE GENOMIC DNA]</scope>
    <source>
        <strain evidence="2 3">DSM 8803</strain>
    </source>
</reference>
<keyword evidence="3" id="KW-1185">Reference proteome</keyword>
<dbReference type="Proteomes" id="UP000319094">
    <property type="component" value="Unassembled WGS sequence"/>
</dbReference>
<accession>A0A542Y2U4</accession>
<organism evidence="2 3">
    <name type="scientific">Leucobacter komagatae</name>
    <dbReference type="NCBI Taxonomy" id="55969"/>
    <lineage>
        <taxon>Bacteria</taxon>
        <taxon>Bacillati</taxon>
        <taxon>Actinomycetota</taxon>
        <taxon>Actinomycetes</taxon>
        <taxon>Micrococcales</taxon>
        <taxon>Microbacteriaceae</taxon>
        <taxon>Leucobacter</taxon>
    </lineage>
</organism>
<dbReference type="RefSeq" id="WP_141885857.1">
    <property type="nucleotide sequence ID" value="NZ_BAAAUY010000007.1"/>
</dbReference>
<evidence type="ECO:0000313" key="3">
    <source>
        <dbReference type="Proteomes" id="UP000319094"/>
    </source>
</evidence>
<feature type="signal peptide" evidence="1">
    <location>
        <begin position="1"/>
        <end position="16"/>
    </location>
</feature>
<evidence type="ECO:0000313" key="2">
    <source>
        <dbReference type="EMBL" id="TQL42396.1"/>
    </source>
</evidence>
<evidence type="ECO:0008006" key="4">
    <source>
        <dbReference type="Google" id="ProtNLM"/>
    </source>
</evidence>
<evidence type="ECO:0000256" key="1">
    <source>
        <dbReference type="SAM" id="SignalP"/>
    </source>
</evidence>
<dbReference type="EMBL" id="VFON01000001">
    <property type="protein sequence ID" value="TQL42396.1"/>
    <property type="molecule type" value="Genomic_DNA"/>
</dbReference>
<dbReference type="PROSITE" id="PS51257">
    <property type="entry name" value="PROKAR_LIPOPROTEIN"/>
    <property type="match status" value="1"/>
</dbReference>
<feature type="chain" id="PRO_5039049093" description="Peptidylprolyl isomerase" evidence="1">
    <location>
        <begin position="17"/>
        <end position="312"/>
    </location>
</feature>
<dbReference type="OrthoDB" id="4986921at2"/>
<gene>
    <name evidence="2" type="ORF">FB468_0388</name>
</gene>
<dbReference type="STRING" id="55969.SD72_02250"/>
<name>A0A542Y2U4_9MICO</name>
<dbReference type="AlphaFoldDB" id="A0A542Y2U4"/>
<proteinExistence type="predicted"/>
<comment type="caution">
    <text evidence="2">The sequence shown here is derived from an EMBL/GenBank/DDBJ whole genome shotgun (WGS) entry which is preliminary data.</text>
</comment>